<dbReference type="Gene3D" id="3.60.21.10">
    <property type="match status" value="1"/>
</dbReference>
<dbReference type="PANTHER" id="PTHR42988:SF2">
    <property type="entry name" value="CYCLIC NUCLEOTIDE PHOSPHODIESTERASE CBUA0032-RELATED"/>
    <property type="match status" value="1"/>
</dbReference>
<organism evidence="6 7">
    <name type="scientific">Rhodobium orientis</name>
    <dbReference type="NCBI Taxonomy" id="34017"/>
    <lineage>
        <taxon>Bacteria</taxon>
        <taxon>Pseudomonadati</taxon>
        <taxon>Pseudomonadota</taxon>
        <taxon>Alphaproteobacteria</taxon>
        <taxon>Hyphomicrobiales</taxon>
        <taxon>Rhodobiaceae</taxon>
        <taxon>Rhodobium</taxon>
    </lineage>
</organism>
<proteinExistence type="inferred from homology"/>
<evidence type="ECO:0000259" key="5">
    <source>
        <dbReference type="Pfam" id="PF00149"/>
    </source>
</evidence>
<protein>
    <submittedName>
        <fullName evidence="6">Phosphodiesterase</fullName>
    </submittedName>
</protein>
<evidence type="ECO:0000256" key="2">
    <source>
        <dbReference type="ARBA" id="ARBA00022801"/>
    </source>
</evidence>
<dbReference type="InterPro" id="IPR004843">
    <property type="entry name" value="Calcineurin-like_PHP"/>
</dbReference>
<gene>
    <name evidence="6" type="ORF">CH339_06825</name>
</gene>
<keyword evidence="1" id="KW-0479">Metal-binding</keyword>
<dbReference type="GO" id="GO:0004112">
    <property type="term" value="F:cyclic-nucleotide phosphodiesterase activity"/>
    <property type="evidence" value="ECO:0007669"/>
    <property type="project" value="InterPro"/>
</dbReference>
<accession>A0A327JQS3</accession>
<dbReference type="Pfam" id="PF00149">
    <property type="entry name" value="Metallophos"/>
    <property type="match status" value="1"/>
</dbReference>
<dbReference type="Proteomes" id="UP000249299">
    <property type="component" value="Unassembled WGS sequence"/>
</dbReference>
<name>A0A327JQS3_9HYPH</name>
<dbReference type="GO" id="GO:0046872">
    <property type="term" value="F:metal ion binding"/>
    <property type="evidence" value="ECO:0007669"/>
    <property type="project" value="UniProtKB-KW"/>
</dbReference>
<evidence type="ECO:0000256" key="1">
    <source>
        <dbReference type="ARBA" id="ARBA00022723"/>
    </source>
</evidence>
<evidence type="ECO:0000313" key="6">
    <source>
        <dbReference type="EMBL" id="RAI28401.1"/>
    </source>
</evidence>
<sequence length="274" mass="30238">MKLLHLTDIHLTTPGQTIAGRDSNANFEAAVAHALEHHPDAELMAITGDLSDWGDREDYERLRVLIERIPVPVALCIGNHDDRPTFLEVFPEYAGEGGFVQTVHETSAGRCLFLDTWGPETHEGHYCAARQAWLEGQLAASEGPVFLFMHHNPVPTHVAPLDEIRLKDDAAFRQIVARHRDKVRHIFFGHCHLPVTGSAGGVPVTSLRGTNHAGFANFPETALLTGSDLPPAYGVAFVADDYVTVHMVEFGHDGKLWAENAPDYASWNRATMVR</sequence>
<dbReference type="SUPFAM" id="SSF56300">
    <property type="entry name" value="Metallo-dependent phosphatases"/>
    <property type="match status" value="1"/>
</dbReference>
<evidence type="ECO:0000256" key="3">
    <source>
        <dbReference type="ARBA" id="ARBA00023004"/>
    </source>
</evidence>
<feature type="domain" description="Calcineurin-like phosphoesterase" evidence="5">
    <location>
        <begin position="1"/>
        <end position="193"/>
    </location>
</feature>
<keyword evidence="2" id="KW-0378">Hydrolase</keyword>
<dbReference type="EMBL" id="NPEV01000010">
    <property type="protein sequence ID" value="RAI28401.1"/>
    <property type="molecule type" value="Genomic_DNA"/>
</dbReference>
<comment type="caution">
    <text evidence="6">The sequence shown here is derived from an EMBL/GenBank/DDBJ whole genome shotgun (WGS) entry which is preliminary data.</text>
</comment>
<dbReference type="PANTHER" id="PTHR42988">
    <property type="entry name" value="PHOSPHOHYDROLASE"/>
    <property type="match status" value="1"/>
</dbReference>
<evidence type="ECO:0000256" key="4">
    <source>
        <dbReference type="ARBA" id="ARBA00025742"/>
    </source>
</evidence>
<reference evidence="6 7" key="1">
    <citation type="submission" date="2017-07" db="EMBL/GenBank/DDBJ databases">
        <title>Draft Genome Sequences of Select Purple Nonsulfur Bacteria.</title>
        <authorList>
            <person name="Lasarre B."/>
            <person name="Mckinlay J.B."/>
        </authorList>
    </citation>
    <scope>NUCLEOTIDE SEQUENCE [LARGE SCALE GENOMIC DNA]</scope>
    <source>
        <strain evidence="6 7">DSM 11290</strain>
    </source>
</reference>
<dbReference type="InterPro" id="IPR029052">
    <property type="entry name" value="Metallo-depent_PP-like"/>
</dbReference>
<dbReference type="AlphaFoldDB" id="A0A327JQS3"/>
<dbReference type="OrthoDB" id="651281at2"/>
<dbReference type="CDD" id="cd07402">
    <property type="entry name" value="MPP_GpdQ"/>
    <property type="match status" value="1"/>
</dbReference>
<comment type="similarity">
    <text evidence="4">Belongs to the cyclic nucleotide phosphodiesterase class-III family.</text>
</comment>
<keyword evidence="7" id="KW-1185">Reference proteome</keyword>
<keyword evidence="3" id="KW-0408">Iron</keyword>
<dbReference type="InterPro" id="IPR050884">
    <property type="entry name" value="CNP_phosphodiesterase-III"/>
</dbReference>
<evidence type="ECO:0000313" key="7">
    <source>
        <dbReference type="Proteomes" id="UP000249299"/>
    </source>
</evidence>
<dbReference type="InterPro" id="IPR026575">
    <property type="entry name" value="GpdQ/CpdA-like"/>
</dbReference>